<feature type="transmembrane region" description="Helical" evidence="12">
    <location>
        <begin position="676"/>
        <end position="696"/>
    </location>
</feature>
<sequence>MRCTITSNNPFSAHNRSLSSRQFAEHVVRVSRDLCDVTCGTPWHSHPLSSLGDGDVNSLPLSPSGRPKIMCRWPPKPKPKSMHHPSLTFLTMTMTQTRRATLLSAAAAFAVASNKDTHTAAAFGFAPSSLSTNSLQNHHDIRGGATSFSASSSTAVARRSTIIFSSSSKSTTDATTNPFLGLLTPEGYGFSSPVGRILNSKIGGSGLGYFRANASMSVIDVMAGINSSDGDNNKSSYSDVALIFDDTNPDLLLGIFTDADYIRLAVERSATTQSEEESAAFIAAPVSNFMTPTAKLICVDESNTASQALAVMTSNNVRHAVLVDTCGPNFEYIPNGGSSVRGVISMQDVLRVIQLDERLSYDKLSQKFPGLANKPIEQMREELKSRANQLATNEETTKKDIIRVGTAVLFAGSVALFASQSSWLSSHSELAMIAIFTLGYIGIIFEEVFEFNKAAVSLLMSTGLWVTYADFYGGATGVASESVLDQLKDQLAEVSDICFFLLAASAIVEVVDAHQGFKVVTNLITTKSKKGLFWVIGFLTFFLSSILNNLTVTIVMVSLLRKLVPNVDDRKLFGAMVVVAANAGGVWTPIGDVTTTMLWINHQLSTVPTITELFLPSFVCLVASLFFLVNQVEEEDTSSALALPPQTPLAARGQVVFWTGIASLLAVPVFSELTGLPPYLAMLTGLGAIWTLTDIIHMGEEDDEDLKVPAALSKLDTSGILFFLGILMSIGVLDKSGLLKDLAVFLNENLPSQDIIATVIGLASALIDNVPLVAATMGMYDLADYGTDDKLWQLIALCAGTGGSILVIGSASGVALMGLEKVDFLWYMKKVTIGATIGYFAGIASYLAQNAIMSGALLGGTTATP</sequence>
<dbReference type="InterPro" id="IPR000644">
    <property type="entry name" value="CBS_dom"/>
</dbReference>
<keyword evidence="8 12" id="KW-0472">Membrane</keyword>
<dbReference type="PANTHER" id="PTHR43269">
    <property type="entry name" value="SODIUM/PROTON ANTIPORTER 1-RELATED"/>
    <property type="match status" value="1"/>
</dbReference>
<evidence type="ECO:0000256" key="4">
    <source>
        <dbReference type="ARBA" id="ARBA00022692"/>
    </source>
</evidence>
<evidence type="ECO:0000256" key="9">
    <source>
        <dbReference type="ARBA" id="ARBA00023201"/>
    </source>
</evidence>
<dbReference type="Pfam" id="PF00571">
    <property type="entry name" value="CBS"/>
    <property type="match status" value="1"/>
</dbReference>
<feature type="transmembrane region" description="Helical" evidence="12">
    <location>
        <begin position="531"/>
        <end position="560"/>
    </location>
</feature>
<evidence type="ECO:0000256" key="2">
    <source>
        <dbReference type="ARBA" id="ARBA00022448"/>
    </source>
</evidence>
<organism evidence="14 15">
    <name type="scientific">Discostella pseudostelligera</name>
    <dbReference type="NCBI Taxonomy" id="259834"/>
    <lineage>
        <taxon>Eukaryota</taxon>
        <taxon>Sar</taxon>
        <taxon>Stramenopiles</taxon>
        <taxon>Ochrophyta</taxon>
        <taxon>Bacillariophyta</taxon>
        <taxon>Coscinodiscophyceae</taxon>
        <taxon>Thalassiosirophycidae</taxon>
        <taxon>Stephanodiscales</taxon>
        <taxon>Stephanodiscaceae</taxon>
        <taxon>Discostella</taxon>
    </lineage>
</organism>
<dbReference type="PROSITE" id="PS51371">
    <property type="entry name" value="CBS"/>
    <property type="match status" value="1"/>
</dbReference>
<dbReference type="AlphaFoldDB" id="A0ABD3ME41"/>
<evidence type="ECO:0000256" key="5">
    <source>
        <dbReference type="ARBA" id="ARBA00022989"/>
    </source>
</evidence>
<gene>
    <name evidence="14" type="ORF">ACHAWU_009553</name>
</gene>
<feature type="transmembrane region" description="Helical" evidence="12">
    <location>
        <begin position="794"/>
        <end position="819"/>
    </location>
</feature>
<keyword evidence="15" id="KW-1185">Reference proteome</keyword>
<dbReference type="InterPro" id="IPR046342">
    <property type="entry name" value="CBS_dom_sf"/>
</dbReference>
<accession>A0ABD3ME41</accession>
<feature type="transmembrane region" description="Helical" evidence="12">
    <location>
        <begin position="649"/>
        <end position="670"/>
    </location>
</feature>
<evidence type="ECO:0000256" key="10">
    <source>
        <dbReference type="ARBA" id="ARBA00025753"/>
    </source>
</evidence>
<evidence type="ECO:0000256" key="6">
    <source>
        <dbReference type="ARBA" id="ARBA00023053"/>
    </source>
</evidence>
<feature type="domain" description="CBS" evidence="13">
    <location>
        <begin position="290"/>
        <end position="360"/>
    </location>
</feature>
<feature type="transmembrane region" description="Helical" evidence="12">
    <location>
        <begin position="455"/>
        <end position="479"/>
    </location>
</feature>
<dbReference type="EMBL" id="JALLBG020000168">
    <property type="protein sequence ID" value="KAL3760874.1"/>
    <property type="molecule type" value="Genomic_DNA"/>
</dbReference>
<comment type="subcellular location">
    <subcellularLocation>
        <location evidence="1">Membrane</location>
        <topology evidence="1">Multi-pass membrane protein</topology>
    </subcellularLocation>
</comment>
<protein>
    <recommendedName>
        <fullName evidence="13">CBS domain-containing protein</fullName>
    </recommendedName>
</protein>
<dbReference type="Pfam" id="PF03600">
    <property type="entry name" value="CitMHS"/>
    <property type="match status" value="1"/>
</dbReference>
<dbReference type="InterPro" id="IPR004680">
    <property type="entry name" value="Cit_transptr-like_dom"/>
</dbReference>
<dbReference type="SMART" id="SM00116">
    <property type="entry name" value="CBS"/>
    <property type="match status" value="1"/>
</dbReference>
<dbReference type="GO" id="GO:0006814">
    <property type="term" value="P:sodium ion transport"/>
    <property type="evidence" value="ECO:0007669"/>
    <property type="project" value="UniProtKB-KW"/>
</dbReference>
<feature type="transmembrane region" description="Helical" evidence="12">
    <location>
        <begin position="430"/>
        <end position="449"/>
    </location>
</feature>
<feature type="transmembrane region" description="Helical" evidence="12">
    <location>
        <begin position="755"/>
        <end position="782"/>
    </location>
</feature>
<keyword evidence="9" id="KW-0739">Sodium transport</keyword>
<feature type="transmembrane region" description="Helical" evidence="12">
    <location>
        <begin position="572"/>
        <end position="590"/>
    </location>
</feature>
<keyword evidence="2" id="KW-0813">Transport</keyword>
<evidence type="ECO:0000313" key="14">
    <source>
        <dbReference type="EMBL" id="KAL3760874.1"/>
    </source>
</evidence>
<keyword evidence="6" id="KW-0915">Sodium</keyword>
<comment type="caution">
    <text evidence="14">The sequence shown here is derived from an EMBL/GenBank/DDBJ whole genome shotgun (WGS) entry which is preliminary data.</text>
</comment>
<comment type="similarity">
    <text evidence="10">Belongs to the NhaD Na(+)/H(+) (TC 2.A.62) antiporter family.</text>
</comment>
<evidence type="ECO:0000256" key="3">
    <source>
        <dbReference type="ARBA" id="ARBA00022449"/>
    </source>
</evidence>
<dbReference type="InterPro" id="IPR045016">
    <property type="entry name" value="NhaD-like"/>
</dbReference>
<dbReference type="SUPFAM" id="SSF54631">
    <property type="entry name" value="CBS-domain pair"/>
    <property type="match status" value="1"/>
</dbReference>
<evidence type="ECO:0000256" key="1">
    <source>
        <dbReference type="ARBA" id="ARBA00004141"/>
    </source>
</evidence>
<keyword evidence="11" id="KW-0129">CBS domain</keyword>
<dbReference type="GO" id="GO:0016020">
    <property type="term" value="C:membrane"/>
    <property type="evidence" value="ECO:0007669"/>
    <property type="project" value="UniProtKB-SubCell"/>
</dbReference>
<feature type="transmembrane region" description="Helical" evidence="12">
    <location>
        <begin position="831"/>
        <end position="848"/>
    </location>
</feature>
<feature type="transmembrane region" description="Helical" evidence="12">
    <location>
        <begin position="401"/>
        <end position="418"/>
    </location>
</feature>
<keyword evidence="5 12" id="KW-1133">Transmembrane helix</keyword>
<dbReference type="Gene3D" id="3.10.580.10">
    <property type="entry name" value="CBS-domain"/>
    <property type="match status" value="1"/>
</dbReference>
<evidence type="ECO:0000256" key="11">
    <source>
        <dbReference type="PROSITE-ProRule" id="PRU00703"/>
    </source>
</evidence>
<evidence type="ECO:0000256" key="12">
    <source>
        <dbReference type="SAM" id="Phobius"/>
    </source>
</evidence>
<keyword evidence="4 12" id="KW-0812">Transmembrane</keyword>
<feature type="transmembrane region" description="Helical" evidence="12">
    <location>
        <begin position="717"/>
        <end position="735"/>
    </location>
</feature>
<dbReference type="GO" id="GO:0015297">
    <property type="term" value="F:antiporter activity"/>
    <property type="evidence" value="ECO:0007669"/>
    <property type="project" value="UniProtKB-KW"/>
</dbReference>
<dbReference type="NCBIfam" id="NF038006">
    <property type="entry name" value="NhaD_1"/>
    <property type="match status" value="1"/>
</dbReference>
<reference evidence="14 15" key="1">
    <citation type="submission" date="2024-10" db="EMBL/GenBank/DDBJ databases">
        <title>Updated reference genomes for cyclostephanoid diatoms.</title>
        <authorList>
            <person name="Roberts W.R."/>
            <person name="Alverson A.J."/>
        </authorList>
    </citation>
    <scope>NUCLEOTIDE SEQUENCE [LARGE SCALE GENOMIC DNA]</scope>
    <source>
        <strain evidence="14 15">AJA232-27</strain>
    </source>
</reference>
<evidence type="ECO:0000259" key="13">
    <source>
        <dbReference type="PROSITE" id="PS51371"/>
    </source>
</evidence>
<keyword evidence="3" id="KW-0050">Antiport</keyword>
<feature type="transmembrane region" description="Helical" evidence="12">
    <location>
        <begin position="610"/>
        <end position="629"/>
    </location>
</feature>
<dbReference type="PANTHER" id="PTHR43269:SF2">
    <property type="entry name" value="SODIUM_PROTON ANTIPORTER 1-RELATED"/>
    <property type="match status" value="1"/>
</dbReference>
<evidence type="ECO:0000313" key="15">
    <source>
        <dbReference type="Proteomes" id="UP001530293"/>
    </source>
</evidence>
<evidence type="ECO:0000256" key="8">
    <source>
        <dbReference type="ARBA" id="ARBA00023136"/>
    </source>
</evidence>
<evidence type="ECO:0000256" key="7">
    <source>
        <dbReference type="ARBA" id="ARBA00023065"/>
    </source>
</evidence>
<name>A0ABD3ME41_9STRA</name>
<keyword evidence="7" id="KW-0406">Ion transport</keyword>
<proteinExistence type="inferred from homology"/>
<dbReference type="Proteomes" id="UP001530293">
    <property type="component" value="Unassembled WGS sequence"/>
</dbReference>